<evidence type="ECO:0000313" key="9">
    <source>
        <dbReference type="Proteomes" id="UP001159364"/>
    </source>
</evidence>
<feature type="domain" description="PHD-type" evidence="6">
    <location>
        <begin position="170"/>
        <end position="223"/>
    </location>
</feature>
<dbReference type="Pfam" id="PF13832">
    <property type="entry name" value="zf-HC5HC2H_2"/>
    <property type="match status" value="1"/>
</dbReference>
<feature type="region of interest" description="Disordered" evidence="5">
    <location>
        <begin position="104"/>
        <end position="165"/>
    </location>
</feature>
<dbReference type="PANTHER" id="PTHR13793:SF148">
    <property type="entry name" value="RING_FYVE_PHD ZINC FINGER SUPERFAMILY PROTEIN"/>
    <property type="match status" value="1"/>
</dbReference>
<evidence type="ECO:0000259" key="7">
    <source>
        <dbReference type="PROSITE" id="PS51805"/>
    </source>
</evidence>
<name>A0AAV8U970_9ROSI</name>
<evidence type="ECO:0000256" key="2">
    <source>
        <dbReference type="ARBA" id="ARBA00022771"/>
    </source>
</evidence>
<dbReference type="GO" id="GO:0006357">
    <property type="term" value="P:regulation of transcription by RNA polymerase II"/>
    <property type="evidence" value="ECO:0007669"/>
    <property type="project" value="TreeGrafter"/>
</dbReference>
<protein>
    <recommendedName>
        <fullName evidence="10">Protein Jade-1</fullName>
    </recommendedName>
</protein>
<feature type="compositionally biased region" description="Basic and acidic residues" evidence="5">
    <location>
        <begin position="150"/>
        <end position="160"/>
    </location>
</feature>
<evidence type="ECO:0000259" key="6">
    <source>
        <dbReference type="PROSITE" id="PS50016"/>
    </source>
</evidence>
<accession>A0AAV8U970</accession>
<dbReference type="CDD" id="cd15492">
    <property type="entry name" value="PHD_BRPF_JADE_like"/>
    <property type="match status" value="1"/>
</dbReference>
<dbReference type="EMBL" id="JAIWQS010000008">
    <property type="protein sequence ID" value="KAJ8898584.1"/>
    <property type="molecule type" value="Genomic_DNA"/>
</dbReference>
<dbReference type="Gene3D" id="3.30.40.10">
    <property type="entry name" value="Zinc/RING finger domain, C3HC4 (zinc finger)"/>
    <property type="match status" value="2"/>
</dbReference>
<evidence type="ECO:0000256" key="3">
    <source>
        <dbReference type="ARBA" id="ARBA00022833"/>
    </source>
</evidence>
<dbReference type="PANTHER" id="PTHR13793">
    <property type="entry name" value="PHD FINGER PROTEINS"/>
    <property type="match status" value="1"/>
</dbReference>
<organism evidence="8 9">
    <name type="scientific">Erythroxylum novogranatense</name>
    <dbReference type="NCBI Taxonomy" id="1862640"/>
    <lineage>
        <taxon>Eukaryota</taxon>
        <taxon>Viridiplantae</taxon>
        <taxon>Streptophyta</taxon>
        <taxon>Embryophyta</taxon>
        <taxon>Tracheophyta</taxon>
        <taxon>Spermatophyta</taxon>
        <taxon>Magnoliopsida</taxon>
        <taxon>eudicotyledons</taxon>
        <taxon>Gunneridae</taxon>
        <taxon>Pentapetalae</taxon>
        <taxon>rosids</taxon>
        <taxon>fabids</taxon>
        <taxon>Malpighiales</taxon>
        <taxon>Erythroxylaceae</taxon>
        <taxon>Erythroxylum</taxon>
    </lineage>
</organism>
<reference evidence="8 9" key="1">
    <citation type="submission" date="2021-09" db="EMBL/GenBank/DDBJ databases">
        <title>Genomic insights and catalytic innovation underlie evolution of tropane alkaloids biosynthesis.</title>
        <authorList>
            <person name="Wang Y.-J."/>
            <person name="Tian T."/>
            <person name="Huang J.-P."/>
            <person name="Huang S.-X."/>
        </authorList>
    </citation>
    <scope>NUCLEOTIDE SEQUENCE [LARGE SCALE GENOMIC DNA]</scope>
    <source>
        <strain evidence="8">KIB-2018</strain>
        <tissue evidence="8">Leaf</tissue>
    </source>
</reference>
<dbReference type="InterPro" id="IPR013083">
    <property type="entry name" value="Znf_RING/FYVE/PHD"/>
</dbReference>
<keyword evidence="1" id="KW-0479">Metal-binding</keyword>
<keyword evidence="9" id="KW-1185">Reference proteome</keyword>
<dbReference type="Proteomes" id="UP001159364">
    <property type="component" value="Linkage Group LG08"/>
</dbReference>
<dbReference type="AlphaFoldDB" id="A0AAV8U970"/>
<dbReference type="InterPro" id="IPR019787">
    <property type="entry name" value="Znf_PHD-finger"/>
</dbReference>
<dbReference type="InterPro" id="IPR001965">
    <property type="entry name" value="Znf_PHD"/>
</dbReference>
<evidence type="ECO:0000256" key="5">
    <source>
        <dbReference type="SAM" id="MobiDB-lite"/>
    </source>
</evidence>
<dbReference type="PROSITE" id="PS51805">
    <property type="entry name" value="EPHD"/>
    <property type="match status" value="1"/>
</dbReference>
<feature type="region of interest" description="Disordered" evidence="5">
    <location>
        <begin position="22"/>
        <end position="54"/>
    </location>
</feature>
<evidence type="ECO:0000256" key="4">
    <source>
        <dbReference type="PROSITE-ProRule" id="PRU00146"/>
    </source>
</evidence>
<evidence type="ECO:0000313" key="8">
    <source>
        <dbReference type="EMBL" id="KAJ8898584.1"/>
    </source>
</evidence>
<keyword evidence="2 4" id="KW-0863">Zinc-finger</keyword>
<feature type="domain" description="PHD-type" evidence="7">
    <location>
        <begin position="231"/>
        <end position="344"/>
    </location>
</feature>
<dbReference type="SUPFAM" id="SSF57903">
    <property type="entry name" value="FYVE/PHD zinc finger"/>
    <property type="match status" value="1"/>
</dbReference>
<dbReference type="InterPro" id="IPR034732">
    <property type="entry name" value="EPHD"/>
</dbReference>
<evidence type="ECO:0000256" key="1">
    <source>
        <dbReference type="ARBA" id="ARBA00022723"/>
    </source>
</evidence>
<dbReference type="GO" id="GO:0008270">
    <property type="term" value="F:zinc ion binding"/>
    <property type="evidence" value="ECO:0007669"/>
    <property type="project" value="UniProtKB-KW"/>
</dbReference>
<dbReference type="PROSITE" id="PS50016">
    <property type="entry name" value="ZF_PHD_2"/>
    <property type="match status" value="1"/>
</dbReference>
<gene>
    <name evidence="8" type="ORF">K2173_001481</name>
</gene>
<dbReference type="InterPro" id="IPR011011">
    <property type="entry name" value="Znf_FYVE_PHD"/>
</dbReference>
<dbReference type="InterPro" id="IPR050701">
    <property type="entry name" value="Histone_Mod_Regulator"/>
</dbReference>
<proteinExistence type="predicted"/>
<sequence>MDSQFQALPPLKRFSLLQKHQPVEDDKENAHMTLHLPTKKRKESRSQAFPDPTTISTAYCLPAKKRVWALQSDLVSGKPLLPLDLNVEYKPCFDEEQKGVSANLFVETRRPDNEEKTPLAGSDEQSFGTPREERKEPFICGNTSSEDNGETEKDEGTLESREEDDDYDDGILCAICQSTDGDPADPIVFCDGCDLMVHTTCYGNPLIKGIPEGDWFCTQCMLSQSKEQKKPLSCRLCPDKSGAMKPTVAGSWAHVVCALLVPEVFFEDPDGREGIDLSRIPKWRWGGKCYVCKNRKGCVIECSEPRCSLAFHVTCALNGGLCIEYQEGRKNKEAIVAGFCKNHTELWKKQQQTGRFKIVARVHK</sequence>
<comment type="caution">
    <text evidence="8">The sequence shown here is derived from an EMBL/GenBank/DDBJ whole genome shotgun (WGS) entry which is preliminary data.</text>
</comment>
<dbReference type="GO" id="GO:0005634">
    <property type="term" value="C:nucleus"/>
    <property type="evidence" value="ECO:0007669"/>
    <property type="project" value="UniProtKB-ARBA"/>
</dbReference>
<keyword evidence="3" id="KW-0862">Zinc</keyword>
<dbReference type="Pfam" id="PF00628">
    <property type="entry name" value="PHD"/>
    <property type="match status" value="1"/>
</dbReference>
<dbReference type="SMART" id="SM00249">
    <property type="entry name" value="PHD"/>
    <property type="match status" value="2"/>
</dbReference>
<feature type="compositionally biased region" description="Basic and acidic residues" evidence="5">
    <location>
        <begin position="107"/>
        <end position="117"/>
    </location>
</feature>
<evidence type="ECO:0008006" key="10">
    <source>
        <dbReference type="Google" id="ProtNLM"/>
    </source>
</evidence>